<name>A0A839F499_9GAMM</name>
<feature type="chain" id="PRO_5032532479" description="Fibronectin type-III domain-containing protein" evidence="1">
    <location>
        <begin position="21"/>
        <end position="223"/>
    </location>
</feature>
<protein>
    <recommendedName>
        <fullName evidence="4">Fibronectin type-III domain-containing protein</fullName>
    </recommendedName>
</protein>
<evidence type="ECO:0000256" key="1">
    <source>
        <dbReference type="SAM" id="SignalP"/>
    </source>
</evidence>
<evidence type="ECO:0008006" key="4">
    <source>
        <dbReference type="Google" id="ProtNLM"/>
    </source>
</evidence>
<dbReference type="RefSeq" id="WP_182531669.1">
    <property type="nucleotide sequence ID" value="NZ_JACGXL010000004.1"/>
</dbReference>
<dbReference type="AlphaFoldDB" id="A0A839F499"/>
<keyword evidence="1" id="KW-0732">Signal</keyword>
<sequence length="223" mass="24427">MRIRLALAGLLLVLAVPCSAVPPSWDEVVFADEFDAITDCPDTILVPDGTQRLRLLKSDIQYGAQPAYRRDVPLAEYDDIWGHNNPYDGVTSWPGVTGAAPVFKQFHRWNYVAAHFHTPATVVPGMFGSFVNPASVPSPHTTIAISYACGDFSRWLPSPGCLARDVPSADGMMIFWQFNTSSPALACDLRPDTDYYINVIQADAVYDPECSGDICTISPWRGG</sequence>
<dbReference type="EMBL" id="JACGXL010000004">
    <property type="protein sequence ID" value="MBA8888629.1"/>
    <property type="molecule type" value="Genomic_DNA"/>
</dbReference>
<reference evidence="2 3" key="1">
    <citation type="submission" date="2020-07" db="EMBL/GenBank/DDBJ databases">
        <title>Genomic Encyclopedia of Type Strains, Phase IV (KMG-V): Genome sequencing to study the core and pangenomes of soil and plant-associated prokaryotes.</title>
        <authorList>
            <person name="Whitman W."/>
        </authorList>
    </citation>
    <scope>NUCLEOTIDE SEQUENCE [LARGE SCALE GENOMIC DNA]</scope>
    <source>
        <strain evidence="2 3">RH2WT43</strain>
    </source>
</reference>
<evidence type="ECO:0000313" key="3">
    <source>
        <dbReference type="Proteomes" id="UP000550401"/>
    </source>
</evidence>
<dbReference type="Proteomes" id="UP000550401">
    <property type="component" value="Unassembled WGS sequence"/>
</dbReference>
<evidence type="ECO:0000313" key="2">
    <source>
        <dbReference type="EMBL" id="MBA8888629.1"/>
    </source>
</evidence>
<gene>
    <name evidence="2" type="ORF">FHW12_002862</name>
</gene>
<proteinExistence type="predicted"/>
<accession>A0A839F499</accession>
<keyword evidence="3" id="KW-1185">Reference proteome</keyword>
<organism evidence="2 3">
    <name type="scientific">Dokdonella fugitiva</name>
    <dbReference type="NCBI Taxonomy" id="328517"/>
    <lineage>
        <taxon>Bacteria</taxon>
        <taxon>Pseudomonadati</taxon>
        <taxon>Pseudomonadota</taxon>
        <taxon>Gammaproteobacteria</taxon>
        <taxon>Lysobacterales</taxon>
        <taxon>Rhodanobacteraceae</taxon>
        <taxon>Dokdonella</taxon>
    </lineage>
</organism>
<comment type="caution">
    <text evidence="2">The sequence shown here is derived from an EMBL/GenBank/DDBJ whole genome shotgun (WGS) entry which is preliminary data.</text>
</comment>
<feature type="signal peptide" evidence="1">
    <location>
        <begin position="1"/>
        <end position="20"/>
    </location>
</feature>